<sequence length="90" mass="10047">MQNKNISRKNPFLSEAVIYYAGLVGLLIFTTSFLRPTVLLDIIAIILTASAIVGVIKYRKYHAGFLVIILVAFHSITFLLSIAHIILIFI</sequence>
<proteinExistence type="predicted"/>
<keyword evidence="1" id="KW-1133">Transmembrane helix</keyword>
<dbReference type="AlphaFoldDB" id="A0A9X4QZV7"/>
<dbReference type="RefSeq" id="WP_069818960.1">
    <property type="nucleotide sequence ID" value="NZ_JAMBPY010000008.1"/>
</dbReference>
<feature type="transmembrane region" description="Helical" evidence="1">
    <location>
        <begin position="38"/>
        <end position="56"/>
    </location>
</feature>
<accession>A0A9X4QZV7</accession>
<evidence type="ECO:0000256" key="1">
    <source>
        <dbReference type="SAM" id="Phobius"/>
    </source>
</evidence>
<keyword evidence="1" id="KW-0472">Membrane</keyword>
<gene>
    <name evidence="2" type="ORF">M4L89_12270</name>
</gene>
<dbReference type="EMBL" id="JAMBQA010000008">
    <property type="protein sequence ID" value="MDG0847003.1"/>
    <property type="molecule type" value="Genomic_DNA"/>
</dbReference>
<protein>
    <submittedName>
        <fullName evidence="2">Uncharacterized protein</fullName>
    </submittedName>
</protein>
<keyword evidence="3" id="KW-1185">Reference proteome</keyword>
<feature type="transmembrane region" description="Helical" evidence="1">
    <location>
        <begin position="63"/>
        <end position="89"/>
    </location>
</feature>
<feature type="transmembrane region" description="Helical" evidence="1">
    <location>
        <begin position="12"/>
        <end position="32"/>
    </location>
</feature>
<evidence type="ECO:0000313" key="3">
    <source>
        <dbReference type="Proteomes" id="UP001152422"/>
    </source>
</evidence>
<dbReference type="Proteomes" id="UP001152422">
    <property type="component" value="Unassembled WGS sequence"/>
</dbReference>
<name>A0A9X4QZV7_9STAP</name>
<evidence type="ECO:0000313" key="2">
    <source>
        <dbReference type="EMBL" id="MDG0847003.1"/>
    </source>
</evidence>
<keyword evidence="1" id="KW-0812">Transmembrane</keyword>
<comment type="caution">
    <text evidence="2">The sequence shown here is derived from an EMBL/GenBank/DDBJ whole genome shotgun (WGS) entry which is preliminary data.</text>
</comment>
<organism evidence="2 3">
    <name type="scientific">Staphylococcus equorum</name>
    <dbReference type="NCBI Taxonomy" id="246432"/>
    <lineage>
        <taxon>Bacteria</taxon>
        <taxon>Bacillati</taxon>
        <taxon>Bacillota</taxon>
        <taxon>Bacilli</taxon>
        <taxon>Bacillales</taxon>
        <taxon>Staphylococcaceae</taxon>
        <taxon>Staphylococcus</taxon>
    </lineage>
</organism>
<reference evidence="2" key="1">
    <citation type="submission" date="2022-05" db="EMBL/GenBank/DDBJ databases">
        <title>Comparative genomics of Staphylococcus equorum isolates.</title>
        <authorList>
            <person name="Luelf R.H."/>
        </authorList>
    </citation>
    <scope>NUCLEOTIDE SEQUENCE</scope>
    <source>
        <strain evidence="2">TMW 2.2497</strain>
    </source>
</reference>